<name>A0ABU6UW73_9FABA</name>
<accession>A0ABU6UW73</accession>
<feature type="region of interest" description="Disordered" evidence="1">
    <location>
        <begin position="75"/>
        <end position="94"/>
    </location>
</feature>
<dbReference type="EMBL" id="JASCZI010123430">
    <property type="protein sequence ID" value="MED6165381.1"/>
    <property type="molecule type" value="Genomic_DNA"/>
</dbReference>
<sequence>MQRGAEHQGQSPRAGSHARTRPPPRTVAAHQERASGMNISWEGAGDVSLVIKPIQPFRVLRVSLRGWGWLIPRSAAPGCSGTSPWSHIEQKPQK</sequence>
<organism evidence="2 3">
    <name type="scientific">Stylosanthes scabra</name>
    <dbReference type="NCBI Taxonomy" id="79078"/>
    <lineage>
        <taxon>Eukaryota</taxon>
        <taxon>Viridiplantae</taxon>
        <taxon>Streptophyta</taxon>
        <taxon>Embryophyta</taxon>
        <taxon>Tracheophyta</taxon>
        <taxon>Spermatophyta</taxon>
        <taxon>Magnoliopsida</taxon>
        <taxon>eudicotyledons</taxon>
        <taxon>Gunneridae</taxon>
        <taxon>Pentapetalae</taxon>
        <taxon>rosids</taxon>
        <taxon>fabids</taxon>
        <taxon>Fabales</taxon>
        <taxon>Fabaceae</taxon>
        <taxon>Papilionoideae</taxon>
        <taxon>50 kb inversion clade</taxon>
        <taxon>dalbergioids sensu lato</taxon>
        <taxon>Dalbergieae</taxon>
        <taxon>Pterocarpus clade</taxon>
        <taxon>Stylosanthes</taxon>
    </lineage>
</organism>
<protein>
    <submittedName>
        <fullName evidence="2">Uncharacterized protein</fullName>
    </submittedName>
</protein>
<keyword evidence="3" id="KW-1185">Reference proteome</keyword>
<comment type="caution">
    <text evidence="2">The sequence shown here is derived from an EMBL/GenBank/DDBJ whole genome shotgun (WGS) entry which is preliminary data.</text>
</comment>
<gene>
    <name evidence="2" type="ORF">PIB30_099041</name>
</gene>
<evidence type="ECO:0000256" key="1">
    <source>
        <dbReference type="SAM" id="MobiDB-lite"/>
    </source>
</evidence>
<proteinExistence type="predicted"/>
<dbReference type="Proteomes" id="UP001341840">
    <property type="component" value="Unassembled WGS sequence"/>
</dbReference>
<feature type="region of interest" description="Disordered" evidence="1">
    <location>
        <begin position="1"/>
        <end position="33"/>
    </location>
</feature>
<evidence type="ECO:0000313" key="2">
    <source>
        <dbReference type="EMBL" id="MED6165381.1"/>
    </source>
</evidence>
<evidence type="ECO:0000313" key="3">
    <source>
        <dbReference type="Proteomes" id="UP001341840"/>
    </source>
</evidence>
<reference evidence="2 3" key="1">
    <citation type="journal article" date="2023" name="Plants (Basel)">
        <title>Bridging the Gap: Combining Genomics and Transcriptomics Approaches to Understand Stylosanthes scabra, an Orphan Legume from the Brazilian Caatinga.</title>
        <authorList>
            <person name="Ferreira-Neto J.R.C."/>
            <person name="da Silva M.D."/>
            <person name="Binneck E."/>
            <person name="de Melo N.F."/>
            <person name="da Silva R.H."/>
            <person name="de Melo A.L.T.M."/>
            <person name="Pandolfi V."/>
            <person name="Bustamante F.O."/>
            <person name="Brasileiro-Vidal A.C."/>
            <person name="Benko-Iseppon A.M."/>
        </authorList>
    </citation>
    <scope>NUCLEOTIDE SEQUENCE [LARGE SCALE GENOMIC DNA]</scope>
    <source>
        <tissue evidence="2">Leaves</tissue>
    </source>
</reference>